<evidence type="ECO:0000256" key="12">
    <source>
        <dbReference type="ARBA" id="ARBA00023201"/>
    </source>
</evidence>
<dbReference type="InterPro" id="IPR002090">
    <property type="entry name" value="NHE-6/7/9"/>
</dbReference>
<dbReference type="InterPro" id="IPR004709">
    <property type="entry name" value="NaH_exchanger"/>
</dbReference>
<feature type="transmembrane region" description="Helical" evidence="15">
    <location>
        <begin position="374"/>
        <end position="393"/>
    </location>
</feature>
<dbReference type="PANTHER" id="PTHR10110:SF153">
    <property type="entry name" value="SODIUM_HYDROGEN EXCHANGER"/>
    <property type="match status" value="1"/>
</dbReference>
<feature type="transmembrane region" description="Helical" evidence="15">
    <location>
        <begin position="67"/>
        <end position="84"/>
    </location>
</feature>
<evidence type="ECO:0000256" key="4">
    <source>
        <dbReference type="ARBA" id="ARBA00022448"/>
    </source>
</evidence>
<keyword evidence="4 13" id="KW-0813">Transport</keyword>
<evidence type="ECO:0000313" key="18">
    <source>
        <dbReference type="Proteomes" id="UP000694621"/>
    </source>
</evidence>
<keyword evidence="13" id="KW-0050">Antiport</keyword>
<dbReference type="Pfam" id="PF00999">
    <property type="entry name" value="Na_H_Exchanger"/>
    <property type="match status" value="1"/>
</dbReference>
<feature type="domain" description="Cation/H+ exchanger transmembrane" evidence="16">
    <location>
        <begin position="48"/>
        <end position="489"/>
    </location>
</feature>
<dbReference type="InterPro" id="IPR018422">
    <property type="entry name" value="Cation/H_exchanger_CPA1"/>
</dbReference>
<evidence type="ECO:0000256" key="14">
    <source>
        <dbReference type="SAM" id="MobiDB-lite"/>
    </source>
</evidence>
<protein>
    <recommendedName>
        <fullName evidence="13">Sodium/hydrogen exchanger</fullName>
    </recommendedName>
</protein>
<dbReference type="Proteomes" id="UP000694621">
    <property type="component" value="Unplaced"/>
</dbReference>
<dbReference type="GO" id="GO:0055038">
    <property type="term" value="C:recycling endosome membrane"/>
    <property type="evidence" value="ECO:0007669"/>
    <property type="project" value="UniProtKB-SubCell"/>
</dbReference>
<name>A0A8B9HUA7_ASTMX</name>
<dbReference type="NCBIfam" id="TIGR00840">
    <property type="entry name" value="b_cpa1"/>
    <property type="match status" value="1"/>
</dbReference>
<feature type="transmembrane region" description="Helical" evidence="15">
    <location>
        <begin position="460"/>
        <end position="481"/>
    </location>
</feature>
<keyword evidence="7" id="KW-0967">Endosome</keyword>
<comment type="similarity">
    <text evidence="3 13">Belongs to the monovalent cation:proton antiporter 1 (CPA1) transporter (TC 2.A.36) family.</text>
</comment>
<evidence type="ECO:0000313" key="17">
    <source>
        <dbReference type="Ensembl" id="ENSAMXP00005015168.1"/>
    </source>
</evidence>
<keyword evidence="5" id="KW-1003">Cell membrane</keyword>
<sequence length="630" mass="69752">MFHRWDKVLMLECSGPGLVDAVSERRAEESHRQNSAIALLFTLLLTATILTTWLFKHHRLRLLHETGLAMIYGLLMGVILRFGVHVQPDLIDAPLTCVFNSSPRSLLLNISGRLFEYTLSGEASDTPREDVTFDPEVFFNILLPPIIFHAGYSLKRRYFFRNLGSILSYAFVGTVISSFVIGLVMYGFVACMSAVGQLGGDFFFTDCLFFGAIISATDPVTVLAIFNDLKVDVDLYALLLGESVLNDAVAIVLSSSIVAYQPSGSSSHSFEGEAILVSLGVFLGVLSGSLVLGTATGFITALVTKLTRLRNFPLLETTLFFLMSWSTFLLAEACNITGVVAVLFCGITQAHYTRSNLSAESKKRTEELSELLNFLAESFIFSYMGLTLFSYQNHVFNPAFISGSFLAILLGRAANIYPLSFLLNLGRSNRISNNFQHVMMFAGLRGAMAFALSIRDTSTYARQMMFSTTLLIVFFTVWVFGGGTTPVLSKMNIRYEHTHTNIHACSLFHMEQWWLSAWPIRLWYKFDHNYLKPLLTHSGPPLSGSLPACCAPVARCLASSQEYKSVQQPHDDDSELILNEGSSLLYSDLLISSDDPSSGQAEMTEDTPAPTQEPIQPLAQSLSESLRLRL</sequence>
<feature type="transmembrane region" description="Helical" evidence="15">
    <location>
        <begin position="208"/>
        <end position="226"/>
    </location>
</feature>
<evidence type="ECO:0000256" key="3">
    <source>
        <dbReference type="ARBA" id="ARBA00007367"/>
    </source>
</evidence>
<dbReference type="GO" id="GO:0005886">
    <property type="term" value="C:plasma membrane"/>
    <property type="evidence" value="ECO:0007669"/>
    <property type="project" value="UniProtKB-SubCell"/>
</dbReference>
<keyword evidence="10 13" id="KW-0406">Ion transport</keyword>
<proteinExistence type="inferred from homology"/>
<evidence type="ECO:0000256" key="5">
    <source>
        <dbReference type="ARBA" id="ARBA00022475"/>
    </source>
</evidence>
<feature type="transmembrane region" description="Helical" evidence="15">
    <location>
        <begin position="274"/>
        <end position="300"/>
    </location>
</feature>
<evidence type="ECO:0000259" key="16">
    <source>
        <dbReference type="Pfam" id="PF00999"/>
    </source>
</evidence>
<keyword evidence="8 15" id="KW-1133">Transmembrane helix</keyword>
<organism evidence="17 18">
    <name type="scientific">Astyanax mexicanus</name>
    <name type="common">Blind cave fish</name>
    <name type="synonym">Astyanax fasciatus mexicanus</name>
    <dbReference type="NCBI Taxonomy" id="7994"/>
    <lineage>
        <taxon>Eukaryota</taxon>
        <taxon>Metazoa</taxon>
        <taxon>Chordata</taxon>
        <taxon>Craniata</taxon>
        <taxon>Vertebrata</taxon>
        <taxon>Euteleostomi</taxon>
        <taxon>Actinopterygii</taxon>
        <taxon>Neopterygii</taxon>
        <taxon>Teleostei</taxon>
        <taxon>Ostariophysi</taxon>
        <taxon>Characiformes</taxon>
        <taxon>Characoidei</taxon>
        <taxon>Acestrorhamphidae</taxon>
        <taxon>Acestrorhamphinae</taxon>
        <taxon>Astyanax</taxon>
    </lineage>
</organism>
<evidence type="ECO:0000256" key="10">
    <source>
        <dbReference type="ARBA" id="ARBA00023065"/>
    </source>
</evidence>
<evidence type="ECO:0000256" key="15">
    <source>
        <dbReference type="SAM" id="Phobius"/>
    </source>
</evidence>
<feature type="transmembrane region" description="Helical" evidence="15">
    <location>
        <begin position="166"/>
        <end position="188"/>
    </location>
</feature>
<evidence type="ECO:0000256" key="11">
    <source>
        <dbReference type="ARBA" id="ARBA00023136"/>
    </source>
</evidence>
<feature type="transmembrane region" description="Helical" evidence="15">
    <location>
        <begin position="399"/>
        <end position="423"/>
    </location>
</feature>
<dbReference type="GO" id="GO:0015385">
    <property type="term" value="F:sodium:proton antiporter activity"/>
    <property type="evidence" value="ECO:0007669"/>
    <property type="project" value="InterPro"/>
</dbReference>
<reference evidence="17" key="1">
    <citation type="submission" date="2025-08" db="UniProtKB">
        <authorList>
            <consortium name="Ensembl"/>
        </authorList>
    </citation>
    <scope>IDENTIFICATION</scope>
</reference>
<evidence type="ECO:0000256" key="7">
    <source>
        <dbReference type="ARBA" id="ARBA00022753"/>
    </source>
</evidence>
<accession>A0A8B9HUA7</accession>
<keyword evidence="12 13" id="KW-0739">Sodium transport</keyword>
<feature type="transmembrane region" description="Helical" evidence="15">
    <location>
        <begin position="36"/>
        <end position="55"/>
    </location>
</feature>
<dbReference type="InterPro" id="IPR006153">
    <property type="entry name" value="Cation/H_exchanger_TM"/>
</dbReference>
<evidence type="ECO:0000256" key="13">
    <source>
        <dbReference type="RuleBase" id="RU003722"/>
    </source>
</evidence>
<feature type="compositionally biased region" description="Polar residues" evidence="14">
    <location>
        <begin position="609"/>
        <end position="624"/>
    </location>
</feature>
<keyword evidence="9" id="KW-0915">Sodium</keyword>
<dbReference type="AlphaFoldDB" id="A0A8B9HUA7"/>
<feature type="region of interest" description="Disordered" evidence="14">
    <location>
        <begin position="592"/>
        <end position="630"/>
    </location>
</feature>
<keyword evidence="6 13" id="KW-0812">Transmembrane</keyword>
<evidence type="ECO:0000256" key="8">
    <source>
        <dbReference type="ARBA" id="ARBA00022989"/>
    </source>
</evidence>
<evidence type="ECO:0000256" key="1">
    <source>
        <dbReference type="ARBA" id="ARBA00004195"/>
    </source>
</evidence>
<evidence type="ECO:0000256" key="9">
    <source>
        <dbReference type="ARBA" id="ARBA00023053"/>
    </source>
</evidence>
<dbReference type="PRINTS" id="PR01084">
    <property type="entry name" value="NAHEXCHNGR"/>
</dbReference>
<keyword evidence="11 15" id="KW-0472">Membrane</keyword>
<dbReference type="GO" id="GO:0015386">
    <property type="term" value="F:potassium:proton antiporter activity"/>
    <property type="evidence" value="ECO:0007669"/>
    <property type="project" value="TreeGrafter"/>
</dbReference>
<comment type="subcellular location">
    <subcellularLocation>
        <location evidence="2">Cell membrane</location>
        <topology evidence="2">Multi-pass membrane protein</topology>
    </subcellularLocation>
    <subcellularLocation>
        <location evidence="1">Recycling endosome membrane</location>
        <topology evidence="1">Multi-pass membrane protein</topology>
    </subcellularLocation>
</comment>
<dbReference type="GO" id="GO:0051453">
    <property type="term" value="P:regulation of intracellular pH"/>
    <property type="evidence" value="ECO:0007669"/>
    <property type="project" value="TreeGrafter"/>
</dbReference>
<evidence type="ECO:0000256" key="2">
    <source>
        <dbReference type="ARBA" id="ARBA00004651"/>
    </source>
</evidence>
<feature type="transmembrane region" description="Helical" evidence="15">
    <location>
        <begin position="137"/>
        <end position="154"/>
    </location>
</feature>
<dbReference type="PRINTS" id="PR01088">
    <property type="entry name" value="NAHEXCHNGR6"/>
</dbReference>
<dbReference type="PANTHER" id="PTHR10110">
    <property type="entry name" value="SODIUM/HYDROGEN EXCHANGER"/>
    <property type="match status" value="1"/>
</dbReference>
<dbReference type="Ensembl" id="ENSAMXT00005016764.1">
    <property type="protein sequence ID" value="ENSAMXP00005015168.1"/>
    <property type="gene ID" value="ENSAMXG00005007312.1"/>
</dbReference>
<dbReference type="GO" id="GO:0098719">
    <property type="term" value="P:sodium ion import across plasma membrane"/>
    <property type="evidence" value="ECO:0007669"/>
    <property type="project" value="TreeGrafter"/>
</dbReference>
<evidence type="ECO:0000256" key="6">
    <source>
        <dbReference type="ARBA" id="ARBA00022692"/>
    </source>
</evidence>
<dbReference type="Gene3D" id="6.10.140.1330">
    <property type="match status" value="1"/>
</dbReference>